<evidence type="ECO:0000313" key="3">
    <source>
        <dbReference type="Proteomes" id="UP000027586"/>
    </source>
</evidence>
<protein>
    <submittedName>
        <fullName evidence="2">Uncharacterized protein</fullName>
    </submittedName>
</protein>
<sequence>MSTCGSNADPLHKEVICPVLLELAGAGTQIQVQDVIDQLADYIVEQTDPPVTLDYARSLWTKRFFQAAKLAEVVLVKGVPCWEPVVTRINEKAKNNDDSDNHDSSNTISNSASNSTSNTSSNPVSNTSSNTSSSSSSSMKYLLTEDDKANIEKMFNTLDPANFWYLKTTCDQAAKDNVDPEAVETKMKRFALNCAYHHPCHSMILDLGDDHWKDVFSEEEMIELHEYGKPVLRSLPQEFTVQLDHIARLNSPIDAYRFGNSLEHDPVAEPLKAWLSLTLSNTSYLFLKNDKDDIAAYSETDKLYRLWGFINNVFDGSNIRAISKEKSSVANSLAKNNKRKLSAVEQLNNIKMGRKMDTIYKSGNIELGCLEIGGAPCQTKAWNDSMMKMPFVMKDMLISILKKTAAKIDEVHIIGYNINGLDVNMMDMDAPMGYVTRIRRLKEMSYPSNSDDYITCMIPLLQLAVLGKVIMDDTLKTINHTPRSLSVSNHPSARLNFPPCFLPSSTASSSKKPRSQL</sequence>
<dbReference type="Proteomes" id="UP000027586">
    <property type="component" value="Unassembled WGS sequence"/>
</dbReference>
<feature type="compositionally biased region" description="Low complexity" evidence="1">
    <location>
        <begin position="104"/>
        <end position="138"/>
    </location>
</feature>
<dbReference type="AlphaFoldDB" id="A0A068RW10"/>
<gene>
    <name evidence="2" type="ORF">LCOR_04527.1</name>
</gene>
<dbReference type="EMBL" id="CBTN010000016">
    <property type="protein sequence ID" value="CDH53141.1"/>
    <property type="molecule type" value="Genomic_DNA"/>
</dbReference>
<organism evidence="2 3">
    <name type="scientific">Lichtheimia corymbifera JMRC:FSU:9682</name>
    <dbReference type="NCBI Taxonomy" id="1263082"/>
    <lineage>
        <taxon>Eukaryota</taxon>
        <taxon>Fungi</taxon>
        <taxon>Fungi incertae sedis</taxon>
        <taxon>Mucoromycota</taxon>
        <taxon>Mucoromycotina</taxon>
        <taxon>Mucoromycetes</taxon>
        <taxon>Mucorales</taxon>
        <taxon>Lichtheimiaceae</taxon>
        <taxon>Lichtheimia</taxon>
    </lineage>
</organism>
<feature type="region of interest" description="Disordered" evidence="1">
    <location>
        <begin position="93"/>
        <end position="138"/>
    </location>
</feature>
<name>A0A068RW10_9FUNG</name>
<accession>A0A068RW10</accession>
<evidence type="ECO:0000313" key="2">
    <source>
        <dbReference type="EMBL" id="CDH53141.1"/>
    </source>
</evidence>
<feature type="compositionally biased region" description="Basic and acidic residues" evidence="1">
    <location>
        <begin position="93"/>
        <end position="103"/>
    </location>
</feature>
<dbReference type="VEuPathDB" id="FungiDB:LCOR_04527.1"/>
<proteinExistence type="predicted"/>
<evidence type="ECO:0000256" key="1">
    <source>
        <dbReference type="SAM" id="MobiDB-lite"/>
    </source>
</evidence>
<reference evidence="2" key="1">
    <citation type="submission" date="2013-08" db="EMBL/GenBank/DDBJ databases">
        <title>Gene expansion shapes genome architecture in the human pathogen Lichtheimia corymbifera: an evolutionary genomics analysis in the ancient terrestrial Mucorales (Mucoromycotina).</title>
        <authorList>
            <person name="Schwartze V.U."/>
            <person name="Winter S."/>
            <person name="Shelest E."/>
            <person name="Marcet-Houben M."/>
            <person name="Horn F."/>
            <person name="Wehner S."/>
            <person name="Hoffmann K."/>
            <person name="Riege K."/>
            <person name="Sammeth M."/>
            <person name="Nowrousian M."/>
            <person name="Valiante V."/>
            <person name="Linde J."/>
            <person name="Jacobsen I.D."/>
            <person name="Marz M."/>
            <person name="Brakhage A.A."/>
            <person name="Gabaldon T."/>
            <person name="Bocker S."/>
            <person name="Voigt K."/>
        </authorList>
    </citation>
    <scope>NUCLEOTIDE SEQUENCE [LARGE SCALE GENOMIC DNA]</scope>
    <source>
        <strain evidence="2">FSU 9682</strain>
    </source>
</reference>
<dbReference type="OrthoDB" id="2251053at2759"/>
<keyword evidence="3" id="KW-1185">Reference proteome</keyword>
<comment type="caution">
    <text evidence="2">The sequence shown here is derived from an EMBL/GenBank/DDBJ whole genome shotgun (WGS) entry which is preliminary data.</text>
</comment>